<sequence>MTKVRRTFLWLIILLCPFAGWAQYVLHIQPVDKDSAFIHGKLGLTTSFRSRDACSEYVYNLLPLLQGKGYFTASIDSVDYGAASASLRLYVGNAWRWANIDTRGVDPALLAAASWNPRTFSHRLLDFRQFQTRQQLMLDYMENNGYPFAKVSLDSVTLRDSSDMSGVSAVLKVDKGPLYKIDSIRIYGTAKISTEFLQRYLNIPNGSIYRKERLEAISRKMLELPYVQQSQPWSLTMLAEGSVLNFYLKPKKSSQIDALVGFLPSSDPTLGNKIVVTGEATINLKNTLGNGETIGLNWQQLQPGSPRLNLLFNQPYLFHSPFGLNATFDLYKQDSSYINVNLMAGAQYTLSSNQNGTVFIQEASSSLLNVDTLEIIASHQLPRIADINAVSLGMTYDFNNTNYRFNPRKGNELNFLGSVGTKTVKENALIAQLKDPNDSSFNFASLYDTVKRHSYEFLLRLSAAHYFPLSRASTLKLGFNGGVFSSPNTYRNELFLIGGYRLLRGFDEASILASQYGVGTLEYRYLVGLNSFLFSFVDVGWAKNTVPGYNLNNTFIGSGLGMAFETKAGIFNISYALGKRNDTQFNFHDSKIHLGYVSFF</sequence>
<dbReference type="InterPro" id="IPR010827">
    <property type="entry name" value="BamA/TamA_POTRA"/>
</dbReference>
<dbReference type="AlphaFoldDB" id="A0A8J2UF24"/>
<reference evidence="2" key="1">
    <citation type="journal article" date="2014" name="Int. J. Syst. Evol. Microbiol.">
        <title>Complete genome sequence of Corynebacterium casei LMG S-19264T (=DSM 44701T), isolated from a smear-ripened cheese.</title>
        <authorList>
            <consortium name="US DOE Joint Genome Institute (JGI-PGF)"/>
            <person name="Walter F."/>
            <person name="Albersmeier A."/>
            <person name="Kalinowski J."/>
            <person name="Ruckert C."/>
        </authorList>
    </citation>
    <scope>NUCLEOTIDE SEQUENCE</scope>
    <source>
        <strain evidence="2">CGMCC 1.15448</strain>
    </source>
</reference>
<keyword evidence="3" id="KW-1185">Reference proteome</keyword>
<evidence type="ECO:0000313" key="2">
    <source>
        <dbReference type="EMBL" id="GGB07868.1"/>
    </source>
</evidence>
<dbReference type="GO" id="GO:0019867">
    <property type="term" value="C:outer membrane"/>
    <property type="evidence" value="ECO:0007669"/>
    <property type="project" value="InterPro"/>
</dbReference>
<comment type="caution">
    <text evidence="2">The sequence shown here is derived from an EMBL/GenBank/DDBJ whole genome shotgun (WGS) entry which is preliminary data.</text>
</comment>
<dbReference type="Pfam" id="PF07244">
    <property type="entry name" value="POTRA"/>
    <property type="match status" value="1"/>
</dbReference>
<dbReference type="Gene3D" id="2.40.160.50">
    <property type="entry name" value="membrane protein fhac: a member of the omp85/tpsb transporter family"/>
    <property type="match status" value="1"/>
</dbReference>
<accession>A0A8J2UF24</accession>
<evidence type="ECO:0000259" key="1">
    <source>
        <dbReference type="Pfam" id="PF07244"/>
    </source>
</evidence>
<name>A0A8J2UF24_9BACT</name>
<reference evidence="2" key="2">
    <citation type="submission" date="2020-09" db="EMBL/GenBank/DDBJ databases">
        <authorList>
            <person name="Sun Q."/>
            <person name="Zhou Y."/>
        </authorList>
    </citation>
    <scope>NUCLEOTIDE SEQUENCE</scope>
    <source>
        <strain evidence="2">CGMCC 1.15448</strain>
    </source>
</reference>
<protein>
    <recommendedName>
        <fullName evidence="1">POTRA domain-containing protein</fullName>
    </recommendedName>
</protein>
<organism evidence="2 3">
    <name type="scientific">Puia dinghuensis</name>
    <dbReference type="NCBI Taxonomy" id="1792502"/>
    <lineage>
        <taxon>Bacteria</taxon>
        <taxon>Pseudomonadati</taxon>
        <taxon>Bacteroidota</taxon>
        <taxon>Chitinophagia</taxon>
        <taxon>Chitinophagales</taxon>
        <taxon>Chitinophagaceae</taxon>
        <taxon>Puia</taxon>
    </lineage>
</organism>
<proteinExistence type="predicted"/>
<dbReference type="RefSeq" id="WP_188933819.1">
    <property type="nucleotide sequence ID" value="NZ_BMJC01000003.1"/>
</dbReference>
<feature type="domain" description="POTRA" evidence="1">
    <location>
        <begin position="179"/>
        <end position="224"/>
    </location>
</feature>
<gene>
    <name evidence="2" type="ORF">GCM10011511_34280</name>
</gene>
<evidence type="ECO:0000313" key="3">
    <source>
        <dbReference type="Proteomes" id="UP000607559"/>
    </source>
</evidence>
<dbReference type="EMBL" id="BMJC01000003">
    <property type="protein sequence ID" value="GGB07868.1"/>
    <property type="molecule type" value="Genomic_DNA"/>
</dbReference>
<dbReference type="Proteomes" id="UP000607559">
    <property type="component" value="Unassembled WGS sequence"/>
</dbReference>